<dbReference type="PATRIC" id="fig|182217.3.peg.302"/>
<gene>
    <name evidence="1" type="ordered locus">HCW_01455</name>
</gene>
<dbReference type="AlphaFoldDB" id="I0EKV7"/>
<dbReference type="HOGENOM" id="CLU_1893300_0_0_7"/>
<dbReference type="KEGG" id="hce:HCW_01455"/>
<reference evidence="2" key="1">
    <citation type="submission" date="2012-04" db="EMBL/GenBank/DDBJ databases">
        <title>Complete genome sequence of Helicobacter cetorum strain MIT 00-7128.</title>
        <authorList>
            <person name="Kersulyte D."/>
            <person name="Berg D.E."/>
        </authorList>
    </citation>
    <scope>NUCLEOTIDE SEQUENCE [LARGE SCALE GENOMIC DNA]</scope>
    <source>
        <strain evidence="2">MIT 00-7128</strain>
    </source>
</reference>
<dbReference type="Proteomes" id="UP000005010">
    <property type="component" value="Chromosome"/>
</dbReference>
<organism evidence="1 2">
    <name type="scientific">Helicobacter cetorum (strain ATCC BAA-429 / MIT 00-7128)</name>
    <dbReference type="NCBI Taxonomy" id="182217"/>
    <lineage>
        <taxon>Bacteria</taxon>
        <taxon>Pseudomonadati</taxon>
        <taxon>Campylobacterota</taxon>
        <taxon>Epsilonproteobacteria</taxon>
        <taxon>Campylobacterales</taxon>
        <taxon>Helicobacteraceae</taxon>
        <taxon>Helicobacter</taxon>
    </lineage>
</organism>
<keyword evidence="2" id="KW-1185">Reference proteome</keyword>
<dbReference type="EMBL" id="CP003479">
    <property type="protein sequence ID" value="AFI03576.1"/>
    <property type="molecule type" value="Genomic_DNA"/>
</dbReference>
<evidence type="ECO:0000313" key="1">
    <source>
        <dbReference type="EMBL" id="AFI03576.1"/>
    </source>
</evidence>
<evidence type="ECO:0000313" key="2">
    <source>
        <dbReference type="Proteomes" id="UP000005010"/>
    </source>
</evidence>
<accession>I0EKV7</accession>
<sequence>MPNNASKLEIIKQSFNSLTKTDKIAFLKAIENKETSTIKTPIQKGIKECLHCEFAKLVRNDANHNKQRFLCNSYKKNRATKDLDKCLTYYHFVNFIKASYKEMILFKHIQNSEYINKGLEISKKISSNSISDFL</sequence>
<protein>
    <submittedName>
        <fullName evidence="1">Uncharacterized protein</fullName>
    </submittedName>
</protein>
<proteinExistence type="predicted"/>
<name>I0EKV7_HELC0</name>